<dbReference type="AlphaFoldDB" id="A0A8H4KSH3"/>
<keyword evidence="1" id="KW-0812">Transmembrane</keyword>
<keyword evidence="1" id="KW-0472">Membrane</keyword>
<organism evidence="2 3">
    <name type="scientific">Fusarium austroafricanum</name>
    <dbReference type="NCBI Taxonomy" id="2364996"/>
    <lineage>
        <taxon>Eukaryota</taxon>
        <taxon>Fungi</taxon>
        <taxon>Dikarya</taxon>
        <taxon>Ascomycota</taxon>
        <taxon>Pezizomycotina</taxon>
        <taxon>Sordariomycetes</taxon>
        <taxon>Hypocreomycetidae</taxon>
        <taxon>Hypocreales</taxon>
        <taxon>Nectriaceae</taxon>
        <taxon>Fusarium</taxon>
        <taxon>Fusarium concolor species complex</taxon>
    </lineage>
</organism>
<feature type="transmembrane region" description="Helical" evidence="1">
    <location>
        <begin position="34"/>
        <end position="58"/>
    </location>
</feature>
<protein>
    <submittedName>
        <fullName evidence="2">Uncharacterized protein</fullName>
    </submittedName>
</protein>
<dbReference type="Proteomes" id="UP000605986">
    <property type="component" value="Unassembled WGS sequence"/>
</dbReference>
<proteinExistence type="predicted"/>
<evidence type="ECO:0000313" key="3">
    <source>
        <dbReference type="Proteomes" id="UP000605986"/>
    </source>
</evidence>
<keyword evidence="3" id="KW-1185">Reference proteome</keyword>
<accession>A0A8H4KSH3</accession>
<reference evidence="2" key="1">
    <citation type="submission" date="2020-01" db="EMBL/GenBank/DDBJ databases">
        <title>Identification and distribution of gene clusters putatively required for synthesis of sphingolipid metabolism inhibitors in phylogenetically diverse species of the filamentous fungus Fusarium.</title>
        <authorList>
            <person name="Kim H.-S."/>
            <person name="Busman M."/>
            <person name="Brown D.W."/>
            <person name="Divon H."/>
            <person name="Uhlig S."/>
            <person name="Proctor R.H."/>
        </authorList>
    </citation>
    <scope>NUCLEOTIDE SEQUENCE</scope>
    <source>
        <strain evidence="2">NRRL 53441</strain>
    </source>
</reference>
<comment type="caution">
    <text evidence="2">The sequence shown here is derived from an EMBL/GenBank/DDBJ whole genome shotgun (WGS) entry which is preliminary data.</text>
</comment>
<dbReference type="OrthoDB" id="5428040at2759"/>
<keyword evidence="1" id="KW-1133">Transmembrane helix</keyword>
<evidence type="ECO:0000313" key="2">
    <source>
        <dbReference type="EMBL" id="KAF4454839.1"/>
    </source>
</evidence>
<gene>
    <name evidence="2" type="ORF">F53441_2709</name>
</gene>
<evidence type="ECO:0000256" key="1">
    <source>
        <dbReference type="SAM" id="Phobius"/>
    </source>
</evidence>
<name>A0A8H4KSH3_9HYPO</name>
<dbReference type="EMBL" id="JAADJG010000115">
    <property type="protein sequence ID" value="KAF4454839.1"/>
    <property type="molecule type" value="Genomic_DNA"/>
</dbReference>
<feature type="transmembrane region" description="Helical" evidence="1">
    <location>
        <begin position="92"/>
        <end position="114"/>
    </location>
</feature>
<sequence length="250" mass="27510">MELRHPRKALEASNKFVVPPRPQRIRQWWRRISLPGRVILVAGTAAILISVALLVFLWQGAEKARKRYPRSEHWDAIVFDDWPTRLVTICSAVIRVLMGFQIGFVAAAMAAVILETSGSRESGKILTPVQNGAKNPLSGRAYGFNYVMLISSGSTLNGLSPVYDTKAQKPSLIQIPKNFQDLTFRYDGPWIVAQTTGGAAAFNATVCYNSQNIPHRYNVIIAGRAVDSEPESLYELSSLGTEGNGTGILH</sequence>